<dbReference type="GO" id="GO:0008237">
    <property type="term" value="F:metallopeptidase activity"/>
    <property type="evidence" value="ECO:0007669"/>
    <property type="project" value="InterPro"/>
</dbReference>
<gene>
    <name evidence="3" type="ORF">NI17_004515</name>
</gene>
<dbReference type="EMBL" id="CP063196">
    <property type="protein sequence ID" value="UOE20495.1"/>
    <property type="molecule type" value="Genomic_DNA"/>
</dbReference>
<keyword evidence="4" id="KW-1185">Reference proteome</keyword>
<dbReference type="PANTHER" id="PTHR43666">
    <property type="entry name" value="TLDD PROTEIN"/>
    <property type="match status" value="1"/>
</dbReference>
<dbReference type="PANTHER" id="PTHR43666:SF1">
    <property type="entry name" value="CONSERVED PROTEIN"/>
    <property type="match status" value="1"/>
</dbReference>
<dbReference type="Proteomes" id="UP000265719">
    <property type="component" value="Chromosome"/>
</dbReference>
<dbReference type="InterPro" id="IPR036059">
    <property type="entry name" value="TldD/PmbA_sf"/>
</dbReference>
<name>A0AA97LYK7_9ACTN</name>
<dbReference type="SUPFAM" id="SSF111283">
    <property type="entry name" value="Putative modulator of DNA gyrase, PmbA/TldD"/>
    <property type="match status" value="1"/>
</dbReference>
<dbReference type="AlphaFoldDB" id="A0AA97LYK7"/>
<evidence type="ECO:0000256" key="1">
    <source>
        <dbReference type="SAM" id="MobiDB-lite"/>
    </source>
</evidence>
<evidence type="ECO:0000259" key="2">
    <source>
        <dbReference type="Pfam" id="PF19289"/>
    </source>
</evidence>
<dbReference type="GO" id="GO:0006508">
    <property type="term" value="P:proteolysis"/>
    <property type="evidence" value="ECO:0007669"/>
    <property type="project" value="InterPro"/>
</dbReference>
<feature type="region of interest" description="Disordered" evidence="1">
    <location>
        <begin position="120"/>
        <end position="143"/>
    </location>
</feature>
<evidence type="ECO:0000313" key="3">
    <source>
        <dbReference type="EMBL" id="UOE20495.1"/>
    </source>
</evidence>
<dbReference type="KEGG" id="thao:NI17_004515"/>
<feature type="region of interest" description="Disordered" evidence="1">
    <location>
        <begin position="1"/>
        <end position="38"/>
    </location>
</feature>
<dbReference type="Gene3D" id="3.30.2290.10">
    <property type="entry name" value="PmbA/TldD superfamily"/>
    <property type="match status" value="1"/>
</dbReference>
<accession>A0AA97LYK7</accession>
<feature type="compositionally biased region" description="Polar residues" evidence="1">
    <location>
        <begin position="16"/>
        <end position="38"/>
    </location>
</feature>
<organism evidence="3 4">
    <name type="scientific">Thermobifida halotolerans</name>
    <dbReference type="NCBI Taxonomy" id="483545"/>
    <lineage>
        <taxon>Bacteria</taxon>
        <taxon>Bacillati</taxon>
        <taxon>Actinomycetota</taxon>
        <taxon>Actinomycetes</taxon>
        <taxon>Streptosporangiales</taxon>
        <taxon>Nocardiopsidaceae</taxon>
        <taxon>Thermobifida</taxon>
    </lineage>
</organism>
<proteinExistence type="predicted"/>
<evidence type="ECO:0000313" key="4">
    <source>
        <dbReference type="Proteomes" id="UP000265719"/>
    </source>
</evidence>
<reference evidence="3" key="1">
    <citation type="submission" date="2020-10" db="EMBL/GenBank/DDBJ databases">
        <title>De novo genome project of the cellulose decomposer Thermobifida halotolerans type strain.</title>
        <authorList>
            <person name="Nagy I."/>
            <person name="Horvath B."/>
            <person name="Kukolya J."/>
            <person name="Nagy I."/>
            <person name="Orsini M."/>
        </authorList>
    </citation>
    <scope>NUCLEOTIDE SEQUENCE</scope>
    <source>
        <strain evidence="3">DSM 44931</strain>
    </source>
</reference>
<feature type="domain" description="Metalloprotease TldD/E C-terminal" evidence="2">
    <location>
        <begin position="262"/>
        <end position="494"/>
    </location>
</feature>
<dbReference type="InterPro" id="IPR045569">
    <property type="entry name" value="Metalloprtase-TldD/E_C"/>
</dbReference>
<dbReference type="Pfam" id="PF19289">
    <property type="entry name" value="PmbA_TldD_3rd"/>
    <property type="match status" value="1"/>
</dbReference>
<protein>
    <submittedName>
        <fullName evidence="3">TldD/PmbA family protein</fullName>
    </submittedName>
</protein>
<dbReference type="InterPro" id="IPR035068">
    <property type="entry name" value="TldD/PmbA_N"/>
</dbReference>
<sequence>MPQRPVRGGAGAQHRTGGQSVTGAHSSQPKGTTVSQSLSAQAVTERALELSRADDCMVLVAETSTANLRWAGNSLTTNGVARGRSVTVISLVEDAKGVRAGSVSRSGLRDDQLEELVRASEDAAREAPPAEEAHPLLEPAAAGRSSTAWDAPVAATDIGVFSGFAPELGKAFQQSAQAGVRLYGYAQHSVTSTFLGSSTGVRLRHDQPSGSLDLNAKADDPHHSTWAGQATRDFTDVDVAALEAELHRRIAWARTTVELPAGRYETLLPPAAVADLMTDLYWGLGARDTFEGRTAFSSPRGGTRVGERLSPLPLRLRSNPAEPGLECAPFVLADAPGRRISAFDNGRPIGETEWISDGELARLVQTYDSALLTALPLTPETDNLVLELPGATASLDDMVAATERGLLLTCLWYIRMVDPRTMLVTGLTRDGVYLVEDGEVRGAVNNFRFNESPVGLLERVSEVGRTVPTFSREFGEYFPRTAMPPMRIPDFNMSSVSQAS</sequence>